<keyword evidence="2" id="KW-0677">Repeat</keyword>
<keyword evidence="1 4" id="KW-0853">WD repeat</keyword>
<dbReference type="PANTHER" id="PTHR44675:SF1">
    <property type="entry name" value="P21-ACTIVATED PROTEIN KINASE-INTERACTING PROTEIN 1"/>
    <property type="match status" value="1"/>
</dbReference>
<accession>A0A6G1SCI6</accession>
<dbReference type="PROSITE" id="PS50082">
    <property type="entry name" value="WD_REPEATS_2"/>
    <property type="match status" value="2"/>
</dbReference>
<feature type="repeat" description="WD" evidence="4">
    <location>
        <begin position="93"/>
        <end position="134"/>
    </location>
</feature>
<evidence type="ECO:0000256" key="5">
    <source>
        <dbReference type="SAM" id="MobiDB-lite"/>
    </source>
</evidence>
<dbReference type="InterPro" id="IPR015943">
    <property type="entry name" value="WD40/YVTN_repeat-like_dom_sf"/>
</dbReference>
<dbReference type="GO" id="GO:0016301">
    <property type="term" value="F:kinase activity"/>
    <property type="evidence" value="ECO:0007669"/>
    <property type="project" value="UniProtKB-KW"/>
</dbReference>
<feature type="compositionally biased region" description="Acidic residues" evidence="5">
    <location>
        <begin position="314"/>
        <end position="326"/>
    </location>
</feature>
<feature type="compositionally biased region" description="Low complexity" evidence="5">
    <location>
        <begin position="328"/>
        <end position="339"/>
    </location>
</feature>
<evidence type="ECO:0000256" key="4">
    <source>
        <dbReference type="PROSITE-ProRule" id="PRU00221"/>
    </source>
</evidence>
<keyword evidence="6" id="KW-0808">Transferase</keyword>
<feature type="repeat" description="WD" evidence="4">
    <location>
        <begin position="175"/>
        <end position="216"/>
    </location>
</feature>
<evidence type="ECO:0000256" key="3">
    <source>
        <dbReference type="ARBA" id="ARBA00045213"/>
    </source>
</evidence>
<dbReference type="SMART" id="SM00320">
    <property type="entry name" value="WD40"/>
    <property type="match status" value="5"/>
</dbReference>
<dbReference type="SUPFAM" id="SSF50978">
    <property type="entry name" value="WD40 repeat-like"/>
    <property type="match status" value="1"/>
</dbReference>
<evidence type="ECO:0000256" key="2">
    <source>
        <dbReference type="ARBA" id="ARBA00022737"/>
    </source>
</evidence>
<dbReference type="PROSITE" id="PS50294">
    <property type="entry name" value="WD_REPEATS_REGION"/>
    <property type="match status" value="1"/>
</dbReference>
<feature type="region of interest" description="Disordered" evidence="5">
    <location>
        <begin position="312"/>
        <end position="339"/>
    </location>
</feature>
<name>A0A6G1SCI6_9ACAR</name>
<gene>
    <name evidence="6" type="primary">Pak1ip1</name>
    <name evidence="6" type="ORF">g.12583</name>
</gene>
<proteinExistence type="predicted"/>
<dbReference type="EMBL" id="GGYP01003434">
    <property type="protein sequence ID" value="MDE48205.1"/>
    <property type="molecule type" value="Transcribed_RNA"/>
</dbReference>
<comment type="function">
    <text evidence="3">Negatively regulates the PAK1 kinase. PAK1 is a member of the PAK kinase family, which has been shown to play a positive role in the regulation of signaling pathways involving MAPK8 and RELA. PAK1 exists as an inactive homodimer, which is activated by binding of small GTPases such as CDC42 to an N-terminal regulatory domain. PAK1IP1 also binds to the N-terminus of PAK1, and inhibits the specific activation of PAK1 by CDC42. May be involved in ribosomal large subunit assembly.</text>
</comment>
<reference evidence="6" key="1">
    <citation type="submission" date="2018-10" db="EMBL/GenBank/DDBJ databases">
        <title>Transcriptome assembly of Aceria tosichella (Wheat curl mite) Type 2.</title>
        <authorList>
            <person name="Scully E.D."/>
            <person name="Geib S.M."/>
            <person name="Palmer N.A."/>
            <person name="Gupta A.K."/>
            <person name="Sarath G."/>
            <person name="Tatineni S."/>
        </authorList>
    </citation>
    <scope>NUCLEOTIDE SEQUENCE</scope>
    <source>
        <strain evidence="6">LincolnNE</strain>
    </source>
</reference>
<feature type="region of interest" description="Disordered" evidence="5">
    <location>
        <begin position="51"/>
        <end position="74"/>
    </location>
</feature>
<evidence type="ECO:0000313" key="6">
    <source>
        <dbReference type="EMBL" id="MDE48205.1"/>
    </source>
</evidence>
<dbReference type="InterPro" id="IPR036322">
    <property type="entry name" value="WD40_repeat_dom_sf"/>
</dbReference>
<dbReference type="PROSITE" id="PS00678">
    <property type="entry name" value="WD_REPEATS_1"/>
    <property type="match status" value="1"/>
</dbReference>
<dbReference type="Pfam" id="PF00400">
    <property type="entry name" value="WD40"/>
    <property type="match status" value="3"/>
</dbReference>
<dbReference type="Gene3D" id="2.130.10.10">
    <property type="entry name" value="YVTN repeat-like/Quinoprotein amine dehydrogenase"/>
    <property type="match status" value="1"/>
</dbReference>
<protein>
    <submittedName>
        <fullName evidence="6">p21-activated protein kinase-interacting protein 1</fullName>
    </submittedName>
</protein>
<dbReference type="PANTHER" id="PTHR44675">
    <property type="entry name" value="PAK1 INTERACTING PROTEIN 1"/>
    <property type="match status" value="1"/>
</dbReference>
<dbReference type="InterPro" id="IPR051959">
    <property type="entry name" value="PAK1-Kinase_Regulator"/>
</dbReference>
<keyword evidence="6" id="KW-0418">Kinase</keyword>
<evidence type="ECO:0000256" key="1">
    <source>
        <dbReference type="ARBA" id="ARBA00022574"/>
    </source>
</evidence>
<sequence length="394" mass="43509">MQQSTHKSRSLTHMMTNDANSDETDLEIIVGTYEDYVVGYQVESIVKNTQEAPRKKLKNGHVGQSSEKLSAQKKTKQTSASIELLDLEQSFAVRCHSGMVRCLAASSSGRLVFSAGNDEMMNLFNLNKRKLLQTSEGSVSCAQFVGKSHLICGLDDGDIHIYECKGSNMILAKTLKGHTAGVVSMDAHPSGKVLLSVSKDHTVRTWNLIKGRCAYVTQIKAESQLVKWSRTGSEFLIAANNEIYLYNNSGNLRQRIKLGKRVNSIEFITNDIFAVAIDSGRLEFFNMSLDECSSVMTLEAHGTRIKSIKCLNDPDGDSGNSDDDNETTPKQKSTKTTTATNIRFATAASDGTIKVWSITRLRDTLKDPRELVMVDSGARITCMIVSKRIMSRSE</sequence>
<dbReference type="AlphaFoldDB" id="A0A6G1SCI6"/>
<organism evidence="6">
    <name type="scientific">Aceria tosichella</name>
    <name type="common">wheat curl mite</name>
    <dbReference type="NCBI Taxonomy" id="561515"/>
    <lineage>
        <taxon>Eukaryota</taxon>
        <taxon>Metazoa</taxon>
        <taxon>Ecdysozoa</taxon>
        <taxon>Arthropoda</taxon>
        <taxon>Chelicerata</taxon>
        <taxon>Arachnida</taxon>
        <taxon>Acari</taxon>
        <taxon>Acariformes</taxon>
        <taxon>Trombidiformes</taxon>
        <taxon>Prostigmata</taxon>
        <taxon>Eupodina</taxon>
        <taxon>Eriophyoidea</taxon>
        <taxon>Eriophyidae</taxon>
        <taxon>Eriophyinae</taxon>
        <taxon>Aceriini</taxon>
        <taxon>Aceria</taxon>
    </lineage>
</organism>
<dbReference type="InterPro" id="IPR001680">
    <property type="entry name" value="WD40_rpt"/>
</dbReference>
<dbReference type="InterPro" id="IPR019775">
    <property type="entry name" value="WD40_repeat_CS"/>
</dbReference>